<dbReference type="GO" id="GO:0030674">
    <property type="term" value="F:protein-macromolecule adaptor activity"/>
    <property type="evidence" value="ECO:0007669"/>
    <property type="project" value="TreeGrafter"/>
</dbReference>
<dbReference type="PANTHER" id="PTHR23323:SF24">
    <property type="entry name" value="VACUOLAR PROTEIN SORTING-ASSOCIATED PROTEIN 11 HOMOLOG"/>
    <property type="match status" value="1"/>
</dbReference>
<dbReference type="GO" id="GO:0007032">
    <property type="term" value="P:endosome organization"/>
    <property type="evidence" value="ECO:0007669"/>
    <property type="project" value="TreeGrafter"/>
</dbReference>
<dbReference type="GO" id="GO:0048284">
    <property type="term" value="P:organelle fusion"/>
    <property type="evidence" value="ECO:0007669"/>
    <property type="project" value="TreeGrafter"/>
</dbReference>
<evidence type="ECO:0000256" key="2">
    <source>
        <dbReference type="ARBA" id="ARBA00022723"/>
    </source>
</evidence>
<keyword evidence="3" id="KW-0863">Zinc-finger</keyword>
<dbReference type="OrthoDB" id="26184at2759"/>
<evidence type="ECO:0000313" key="6">
    <source>
        <dbReference type="EMBL" id="KIM72723.1"/>
    </source>
</evidence>
<dbReference type="HOGENOM" id="CLU_1066025_0_0_1"/>
<dbReference type="Proteomes" id="UP000054166">
    <property type="component" value="Unassembled WGS sequence"/>
</dbReference>
<name>A0A0C3AFY9_PILCF</name>
<evidence type="ECO:0000256" key="1">
    <source>
        <dbReference type="ARBA" id="ARBA00004370"/>
    </source>
</evidence>
<dbReference type="GO" id="GO:0030897">
    <property type="term" value="C:HOPS complex"/>
    <property type="evidence" value="ECO:0007669"/>
    <property type="project" value="TreeGrafter"/>
</dbReference>
<protein>
    <submittedName>
        <fullName evidence="6">Uncharacterized protein</fullName>
    </submittedName>
</protein>
<dbReference type="AlphaFoldDB" id="A0A0C3AFY9"/>
<keyword evidence="7" id="KW-1185">Reference proteome</keyword>
<dbReference type="GO" id="GO:0008270">
    <property type="term" value="F:zinc ion binding"/>
    <property type="evidence" value="ECO:0007669"/>
    <property type="project" value="UniProtKB-KW"/>
</dbReference>
<sequence>MVERKGVLVILGEEDRVRSPLLKTWDLEKVDRKLSMGTPVLLRSVKVQTGNLPHPTEKKTIFSYLSSLLPAFSLTKLQAAWRYHCREGENCFICVELKTGEHVILTEVTGSKSSVHTSLNYLVIVSPPFIPSASTSATMRNFARMTELPAGSNIAKQSGRSSVSGGIFVLENDGQVSCPEEKPTSEKLDMLSRKSQYVLTLNMARCQRLDESSVADIHQQYEDNIYTKGHYDVQIVKTIGWAQPSYVIPENNIRTLMATPL</sequence>
<keyword evidence="2" id="KW-0479">Metal-binding</keyword>
<dbReference type="GO" id="GO:0007033">
    <property type="term" value="P:vacuole organization"/>
    <property type="evidence" value="ECO:0007669"/>
    <property type="project" value="TreeGrafter"/>
</dbReference>
<keyword evidence="4" id="KW-0862">Zinc</keyword>
<evidence type="ECO:0000256" key="4">
    <source>
        <dbReference type="ARBA" id="ARBA00022833"/>
    </source>
</evidence>
<dbReference type="GO" id="GO:0006904">
    <property type="term" value="P:vesicle docking involved in exocytosis"/>
    <property type="evidence" value="ECO:0007669"/>
    <property type="project" value="TreeGrafter"/>
</dbReference>
<dbReference type="InParanoid" id="A0A0C3AFY9"/>
<dbReference type="PANTHER" id="PTHR23323">
    <property type="entry name" value="VACUOLAR PROTEIN SORTING-ASSOCIATED PROTEIN"/>
    <property type="match status" value="1"/>
</dbReference>
<evidence type="ECO:0000313" key="7">
    <source>
        <dbReference type="Proteomes" id="UP000054166"/>
    </source>
</evidence>
<gene>
    <name evidence="6" type="ORF">PILCRDRAFT_15855</name>
</gene>
<dbReference type="STRING" id="765440.A0A0C3AFY9"/>
<comment type="subcellular location">
    <subcellularLocation>
        <location evidence="1">Membrane</location>
    </subcellularLocation>
</comment>
<reference evidence="7" key="2">
    <citation type="submission" date="2015-01" db="EMBL/GenBank/DDBJ databases">
        <title>Evolutionary Origins and Diversification of the Mycorrhizal Mutualists.</title>
        <authorList>
            <consortium name="DOE Joint Genome Institute"/>
            <consortium name="Mycorrhizal Genomics Consortium"/>
            <person name="Kohler A."/>
            <person name="Kuo A."/>
            <person name="Nagy L.G."/>
            <person name="Floudas D."/>
            <person name="Copeland A."/>
            <person name="Barry K.W."/>
            <person name="Cichocki N."/>
            <person name="Veneault-Fourrey C."/>
            <person name="LaButti K."/>
            <person name="Lindquist E.A."/>
            <person name="Lipzen A."/>
            <person name="Lundell T."/>
            <person name="Morin E."/>
            <person name="Murat C."/>
            <person name="Riley R."/>
            <person name="Ohm R."/>
            <person name="Sun H."/>
            <person name="Tunlid A."/>
            <person name="Henrissat B."/>
            <person name="Grigoriev I.V."/>
            <person name="Hibbett D.S."/>
            <person name="Martin F."/>
        </authorList>
    </citation>
    <scope>NUCLEOTIDE SEQUENCE [LARGE SCALE GENOMIC DNA]</scope>
    <source>
        <strain evidence="7">F 1598</strain>
    </source>
</reference>
<accession>A0A0C3AFY9</accession>
<dbReference type="EMBL" id="KN833110">
    <property type="protein sequence ID" value="KIM72723.1"/>
    <property type="molecule type" value="Genomic_DNA"/>
</dbReference>
<proteinExistence type="predicted"/>
<evidence type="ECO:0000256" key="5">
    <source>
        <dbReference type="ARBA" id="ARBA00023136"/>
    </source>
</evidence>
<keyword evidence="5" id="KW-0472">Membrane</keyword>
<reference evidence="6 7" key="1">
    <citation type="submission" date="2014-04" db="EMBL/GenBank/DDBJ databases">
        <authorList>
            <consortium name="DOE Joint Genome Institute"/>
            <person name="Kuo A."/>
            <person name="Tarkka M."/>
            <person name="Buscot F."/>
            <person name="Kohler A."/>
            <person name="Nagy L.G."/>
            <person name="Floudas D."/>
            <person name="Copeland A."/>
            <person name="Barry K.W."/>
            <person name="Cichocki N."/>
            <person name="Veneault-Fourrey C."/>
            <person name="LaButti K."/>
            <person name="Lindquist E.A."/>
            <person name="Lipzen A."/>
            <person name="Lundell T."/>
            <person name="Morin E."/>
            <person name="Murat C."/>
            <person name="Sun H."/>
            <person name="Tunlid A."/>
            <person name="Henrissat B."/>
            <person name="Grigoriev I.V."/>
            <person name="Hibbett D.S."/>
            <person name="Martin F."/>
            <person name="Nordberg H.P."/>
            <person name="Cantor M.N."/>
            <person name="Hua S.X."/>
        </authorList>
    </citation>
    <scope>NUCLEOTIDE SEQUENCE [LARGE SCALE GENOMIC DNA]</scope>
    <source>
        <strain evidence="6 7">F 1598</strain>
    </source>
</reference>
<evidence type="ECO:0000256" key="3">
    <source>
        <dbReference type="ARBA" id="ARBA00022771"/>
    </source>
</evidence>
<dbReference type="GO" id="GO:0005768">
    <property type="term" value="C:endosome"/>
    <property type="evidence" value="ECO:0007669"/>
    <property type="project" value="TreeGrafter"/>
</dbReference>
<organism evidence="6 7">
    <name type="scientific">Piloderma croceum (strain F 1598)</name>
    <dbReference type="NCBI Taxonomy" id="765440"/>
    <lineage>
        <taxon>Eukaryota</taxon>
        <taxon>Fungi</taxon>
        <taxon>Dikarya</taxon>
        <taxon>Basidiomycota</taxon>
        <taxon>Agaricomycotina</taxon>
        <taxon>Agaricomycetes</taxon>
        <taxon>Agaricomycetidae</taxon>
        <taxon>Atheliales</taxon>
        <taxon>Atheliaceae</taxon>
        <taxon>Piloderma</taxon>
    </lineage>
</organism>